<dbReference type="SUPFAM" id="SSF47823">
    <property type="entry name" value="lambda integrase-like, N-terminal domain"/>
    <property type="match status" value="1"/>
</dbReference>
<keyword evidence="2" id="KW-0233">DNA recombination</keyword>
<dbReference type="InterPro" id="IPR010998">
    <property type="entry name" value="Integrase_recombinase_N"/>
</dbReference>
<comment type="caution">
    <text evidence="4">The sequence shown here is derived from an EMBL/GenBank/DDBJ whole genome shotgun (WGS) entry which is preliminary data.</text>
</comment>
<dbReference type="GO" id="GO:0015074">
    <property type="term" value="P:DNA integration"/>
    <property type="evidence" value="ECO:0007669"/>
    <property type="project" value="InterPro"/>
</dbReference>
<dbReference type="SUPFAM" id="SSF56349">
    <property type="entry name" value="DNA breaking-rejoining enzymes"/>
    <property type="match status" value="1"/>
</dbReference>
<dbReference type="Gene3D" id="1.10.443.10">
    <property type="entry name" value="Intergrase catalytic core"/>
    <property type="match status" value="1"/>
</dbReference>
<dbReference type="Proteomes" id="UP000265427">
    <property type="component" value="Unassembled WGS sequence"/>
</dbReference>
<keyword evidence="1" id="KW-0238">DNA-binding</keyword>
<dbReference type="InterPro" id="IPR011010">
    <property type="entry name" value="DNA_brk_join_enz"/>
</dbReference>
<organism evidence="4 5">
    <name type="scientific">Aphanomyces astaci</name>
    <name type="common">Crayfish plague agent</name>
    <dbReference type="NCBI Taxonomy" id="112090"/>
    <lineage>
        <taxon>Eukaryota</taxon>
        <taxon>Sar</taxon>
        <taxon>Stramenopiles</taxon>
        <taxon>Oomycota</taxon>
        <taxon>Saprolegniomycetes</taxon>
        <taxon>Saprolegniales</taxon>
        <taxon>Verrucalvaceae</taxon>
        <taxon>Aphanomyces</taxon>
    </lineage>
</organism>
<proteinExistence type="predicted"/>
<accession>A0A397B5S1</accession>
<sequence length="484" mass="55274">MESVPTKQTIQDSFRGASTRRTYLTYQTQFQEFCVSHKHGLDPAAATTEDCTDFFHHLYSLGRKPRTVDSAKTSLVAYFKDQHVEPNPAQAPLSKQYVVGLQKYNRQNNVDDEKKAHPLTIDELSTLTNGFARLNSFVGAMFRCLFSCCYLGCFRIGEMLGLKWGDVSLGKSAHGPYASVRLRWHKKASVEKECQVYHLVNEDSYPCLRVCGLYEDYVDKIAATLMQTSKDAFVFPHVSMLPSGNVKVDWFKAMEQNFVRRQLNDIIESSPGLPVGISLHSMRRGGCFYRVFESPERRFDFRELMAWCRWGDAKTCCEYLVTRTLSNAIDPRLLLEKRSLVPSGVHGGNLGVHLTADNIAAAVMKCLCVESVLSQHVGLPVAKRQQTMQEFVVPKSIPTARSGKEAWEQWFSVDPKRGVYCALKDYSKEMIKSDRRKYSERQTLATAFNKYQSYAQFENDYGGHADSYWGLLQEVRKRKRENRL</sequence>
<dbReference type="EMBL" id="QUSZ01004726">
    <property type="protein sequence ID" value="RHY12997.1"/>
    <property type="molecule type" value="Genomic_DNA"/>
</dbReference>
<dbReference type="AlphaFoldDB" id="A0A397B5S1"/>
<dbReference type="InterPro" id="IPR044068">
    <property type="entry name" value="CB"/>
</dbReference>
<evidence type="ECO:0000259" key="3">
    <source>
        <dbReference type="PROSITE" id="PS51900"/>
    </source>
</evidence>
<dbReference type="InterPro" id="IPR013762">
    <property type="entry name" value="Integrase-like_cat_sf"/>
</dbReference>
<protein>
    <recommendedName>
        <fullName evidence="3">Core-binding (CB) domain-containing protein</fullName>
    </recommendedName>
</protein>
<evidence type="ECO:0000313" key="4">
    <source>
        <dbReference type="EMBL" id="RHY12997.1"/>
    </source>
</evidence>
<evidence type="ECO:0000313" key="5">
    <source>
        <dbReference type="Proteomes" id="UP000265427"/>
    </source>
</evidence>
<dbReference type="GO" id="GO:0003677">
    <property type="term" value="F:DNA binding"/>
    <property type="evidence" value="ECO:0007669"/>
    <property type="project" value="UniProtKB-KW"/>
</dbReference>
<feature type="domain" description="Core-binding (CB)" evidence="3">
    <location>
        <begin position="5"/>
        <end position="83"/>
    </location>
</feature>
<reference evidence="4 5" key="1">
    <citation type="submission" date="2018-08" db="EMBL/GenBank/DDBJ databases">
        <title>Aphanomyces genome sequencing and annotation.</title>
        <authorList>
            <person name="Minardi D."/>
            <person name="Oidtmann B."/>
            <person name="Van Der Giezen M."/>
            <person name="Studholme D.J."/>
        </authorList>
    </citation>
    <scope>NUCLEOTIDE SEQUENCE [LARGE SCALE GENOMIC DNA]</scope>
    <source>
        <strain evidence="4 5">Kv</strain>
    </source>
</reference>
<dbReference type="GO" id="GO:0006310">
    <property type="term" value="P:DNA recombination"/>
    <property type="evidence" value="ECO:0007669"/>
    <property type="project" value="UniProtKB-KW"/>
</dbReference>
<name>A0A397B5S1_APHAT</name>
<evidence type="ECO:0000256" key="2">
    <source>
        <dbReference type="ARBA" id="ARBA00023172"/>
    </source>
</evidence>
<dbReference type="PROSITE" id="PS51900">
    <property type="entry name" value="CB"/>
    <property type="match status" value="1"/>
</dbReference>
<evidence type="ECO:0000256" key="1">
    <source>
        <dbReference type="ARBA" id="ARBA00023125"/>
    </source>
</evidence>
<gene>
    <name evidence="4" type="ORF">DYB36_007847</name>
</gene>
<dbReference type="VEuPathDB" id="FungiDB:H257_04786"/>
<dbReference type="Gene3D" id="1.10.150.130">
    <property type="match status" value="1"/>
</dbReference>